<evidence type="ECO:0000313" key="15">
    <source>
        <dbReference type="Proteomes" id="UP000253314"/>
    </source>
</evidence>
<keyword evidence="6 11" id="KW-0812">Transmembrane</keyword>
<comment type="similarity">
    <text evidence="2 10">Belongs to the ABC-4 integral membrane protein family. FtsX subfamily.</text>
</comment>
<proteinExistence type="inferred from homology"/>
<keyword evidence="8 10" id="KW-0472">Membrane</keyword>
<comment type="caution">
    <text evidence="14">The sequence shown here is derived from an EMBL/GenBank/DDBJ whole genome shotgun (WGS) entry which is preliminary data.</text>
</comment>
<evidence type="ECO:0000259" key="13">
    <source>
        <dbReference type="Pfam" id="PF18075"/>
    </source>
</evidence>
<feature type="transmembrane region" description="Helical" evidence="11">
    <location>
        <begin position="172"/>
        <end position="192"/>
    </location>
</feature>
<name>A0A366Y024_9BACI</name>
<dbReference type="GO" id="GO:0051301">
    <property type="term" value="P:cell division"/>
    <property type="evidence" value="ECO:0007669"/>
    <property type="project" value="UniProtKB-KW"/>
</dbReference>
<feature type="transmembrane region" description="Helical" evidence="11">
    <location>
        <begin position="225"/>
        <end position="247"/>
    </location>
</feature>
<dbReference type="AlphaFoldDB" id="A0A366Y024"/>
<keyword evidence="15" id="KW-1185">Reference proteome</keyword>
<dbReference type="InterPro" id="IPR040690">
    <property type="entry name" value="FtsX_ECD"/>
</dbReference>
<dbReference type="Proteomes" id="UP000253314">
    <property type="component" value="Unassembled WGS sequence"/>
</dbReference>
<keyword evidence="9 10" id="KW-0131">Cell cycle</keyword>
<feature type="transmembrane region" description="Helical" evidence="11">
    <location>
        <begin position="267"/>
        <end position="291"/>
    </location>
</feature>
<evidence type="ECO:0000256" key="8">
    <source>
        <dbReference type="ARBA" id="ARBA00023136"/>
    </source>
</evidence>
<keyword evidence="4 10" id="KW-1003">Cell membrane</keyword>
<evidence type="ECO:0000256" key="10">
    <source>
        <dbReference type="PIRNR" id="PIRNR003097"/>
    </source>
</evidence>
<evidence type="ECO:0000256" key="3">
    <source>
        <dbReference type="ARBA" id="ARBA00021907"/>
    </source>
</evidence>
<dbReference type="Gene3D" id="3.30.70.3040">
    <property type="match status" value="1"/>
</dbReference>
<dbReference type="InterPro" id="IPR003838">
    <property type="entry name" value="ABC3_permease_C"/>
</dbReference>
<feature type="domain" description="ABC3 transporter permease C-terminal" evidence="12">
    <location>
        <begin position="175"/>
        <end position="295"/>
    </location>
</feature>
<protein>
    <recommendedName>
        <fullName evidence="3 10">Cell division protein FtsX</fullName>
    </recommendedName>
</protein>
<evidence type="ECO:0000256" key="7">
    <source>
        <dbReference type="ARBA" id="ARBA00022989"/>
    </source>
</evidence>
<evidence type="ECO:0000256" key="9">
    <source>
        <dbReference type="ARBA" id="ARBA00023306"/>
    </source>
</evidence>
<keyword evidence="7 11" id="KW-1133">Transmembrane helix</keyword>
<dbReference type="PANTHER" id="PTHR47755:SF1">
    <property type="entry name" value="CELL DIVISION PROTEIN FTSX"/>
    <property type="match status" value="1"/>
</dbReference>
<comment type="function">
    <text evidence="10">Part of the ABC transporter FtsEX involved in asymmetric cellular division facilitating the initiation of sporulation.</text>
</comment>
<keyword evidence="5 10" id="KW-0132">Cell division</keyword>
<dbReference type="Pfam" id="PF18075">
    <property type="entry name" value="FtsX_ECD"/>
    <property type="match status" value="1"/>
</dbReference>
<dbReference type="InterPro" id="IPR058204">
    <property type="entry name" value="FtsX_firmicutes-type"/>
</dbReference>
<evidence type="ECO:0000259" key="12">
    <source>
        <dbReference type="Pfam" id="PF02687"/>
    </source>
</evidence>
<dbReference type="Pfam" id="PF02687">
    <property type="entry name" value="FtsX"/>
    <property type="match status" value="1"/>
</dbReference>
<dbReference type="RefSeq" id="WP_113803884.1">
    <property type="nucleotide sequence ID" value="NZ_QOCW01000001.1"/>
</dbReference>
<evidence type="ECO:0000256" key="2">
    <source>
        <dbReference type="ARBA" id="ARBA00007379"/>
    </source>
</evidence>
<dbReference type="EMBL" id="QOCW01000001">
    <property type="protein sequence ID" value="RBW71178.1"/>
    <property type="molecule type" value="Genomic_DNA"/>
</dbReference>
<evidence type="ECO:0000256" key="11">
    <source>
        <dbReference type="SAM" id="Phobius"/>
    </source>
</evidence>
<dbReference type="InterPro" id="IPR004513">
    <property type="entry name" value="FtsX"/>
</dbReference>
<evidence type="ECO:0000256" key="6">
    <source>
        <dbReference type="ARBA" id="ARBA00022692"/>
    </source>
</evidence>
<organism evidence="14 15">
    <name type="scientific">Bacillus taeanensis</name>
    <dbReference type="NCBI Taxonomy" id="273032"/>
    <lineage>
        <taxon>Bacteria</taxon>
        <taxon>Bacillati</taxon>
        <taxon>Bacillota</taxon>
        <taxon>Bacilli</taxon>
        <taxon>Bacillales</taxon>
        <taxon>Bacillaceae</taxon>
        <taxon>Bacillus</taxon>
    </lineage>
</organism>
<dbReference type="NCBIfam" id="NF038347">
    <property type="entry name" value="FtsX_Gpos"/>
    <property type="match status" value="1"/>
</dbReference>
<sequence length="297" mass="33058">MKAKTFVRHGKEGLKNIGRNGWMTFASVSAVTITLLLVGAFLVILMNLNAVSEQLEESVEIRVHVDLATTPEDTAALQKKIEALSKVEQVTFQPKEQGLKELIESLGDEGKVFSSLEGENPLPDVFIVKTANPQDTMEVASQIEKLEHVNSAQYGKETIERLFKVINTARNIGLIFIIGLIFTAMFLIANTIKLTIVARRKEIEIMKLVGATNSFIRGPFFVEGLLLGVLGSFIPITIIITAYIYLYNQFNDKLSVFFLELLPVTPFIYQLSGLLMFIGAFIGVWGSIVSIRKFLRV</sequence>
<gene>
    <name evidence="14" type="ORF">DS031_00015</name>
</gene>
<dbReference type="PANTHER" id="PTHR47755">
    <property type="entry name" value="CELL DIVISION PROTEIN FTSX"/>
    <property type="match status" value="1"/>
</dbReference>
<evidence type="ECO:0000256" key="5">
    <source>
        <dbReference type="ARBA" id="ARBA00022618"/>
    </source>
</evidence>
<evidence type="ECO:0000256" key="1">
    <source>
        <dbReference type="ARBA" id="ARBA00004651"/>
    </source>
</evidence>
<dbReference type="OrthoDB" id="9812531at2"/>
<feature type="transmembrane region" description="Helical" evidence="11">
    <location>
        <begin position="21"/>
        <end position="46"/>
    </location>
</feature>
<evidence type="ECO:0000313" key="14">
    <source>
        <dbReference type="EMBL" id="RBW71178.1"/>
    </source>
</evidence>
<reference evidence="14 15" key="1">
    <citation type="submission" date="2018-07" db="EMBL/GenBank/DDBJ databases">
        <title>Lottiidibacillus patelloidae gen. nov., sp. nov., isolated from the intestinal tract of a marine limpet and the reclassification of B. taeanensis BH030017T, B. algicola KMM 3737T and B. hwajinpoensis SW-72T as genus Lottiidibacillus.</title>
        <authorList>
            <person name="Liu R."/>
            <person name="Huang Z."/>
        </authorList>
    </citation>
    <scope>NUCLEOTIDE SEQUENCE [LARGE SCALE GENOMIC DNA]</scope>
    <source>
        <strain evidence="14 15">BH030017</strain>
    </source>
</reference>
<dbReference type="GO" id="GO:0005886">
    <property type="term" value="C:plasma membrane"/>
    <property type="evidence" value="ECO:0007669"/>
    <property type="project" value="UniProtKB-SubCell"/>
</dbReference>
<dbReference type="PIRSF" id="PIRSF003097">
    <property type="entry name" value="FtsX"/>
    <property type="match status" value="1"/>
</dbReference>
<feature type="domain" description="FtsX extracellular" evidence="13">
    <location>
        <begin position="59"/>
        <end position="150"/>
    </location>
</feature>
<accession>A0A366Y024</accession>
<evidence type="ECO:0000256" key="4">
    <source>
        <dbReference type="ARBA" id="ARBA00022475"/>
    </source>
</evidence>
<comment type="subcellular location">
    <subcellularLocation>
        <location evidence="1">Cell membrane</location>
        <topology evidence="1">Multi-pass membrane protein</topology>
    </subcellularLocation>
</comment>